<comment type="caution">
    <text evidence="2">The sequence shown here is derived from an EMBL/GenBank/DDBJ whole genome shotgun (WGS) entry which is preliminary data.</text>
</comment>
<feature type="region of interest" description="Disordered" evidence="1">
    <location>
        <begin position="597"/>
        <end position="629"/>
    </location>
</feature>
<reference evidence="2 3" key="1">
    <citation type="submission" date="2016-11" db="EMBL/GenBank/DDBJ databases">
        <title>The macronuclear genome of Stentor coeruleus: a giant cell with tiny introns.</title>
        <authorList>
            <person name="Slabodnick M."/>
            <person name="Ruby J.G."/>
            <person name="Reiff S.B."/>
            <person name="Swart E.C."/>
            <person name="Gosai S."/>
            <person name="Prabakaran S."/>
            <person name="Witkowska E."/>
            <person name="Larue G.E."/>
            <person name="Fisher S."/>
            <person name="Freeman R.M."/>
            <person name="Gunawardena J."/>
            <person name="Chu W."/>
            <person name="Stover N.A."/>
            <person name="Gregory B.D."/>
            <person name="Nowacki M."/>
            <person name="Derisi J."/>
            <person name="Roy S.W."/>
            <person name="Marshall W.F."/>
            <person name="Sood P."/>
        </authorList>
    </citation>
    <scope>NUCLEOTIDE SEQUENCE [LARGE SCALE GENOMIC DNA]</scope>
    <source>
        <strain evidence="2">WM001</strain>
    </source>
</reference>
<evidence type="ECO:0000313" key="2">
    <source>
        <dbReference type="EMBL" id="OMJ72536.1"/>
    </source>
</evidence>
<keyword evidence="3" id="KW-1185">Reference proteome</keyword>
<dbReference type="EMBL" id="MPUH01000893">
    <property type="protein sequence ID" value="OMJ72536.1"/>
    <property type="molecule type" value="Genomic_DNA"/>
</dbReference>
<evidence type="ECO:0000313" key="3">
    <source>
        <dbReference type="Proteomes" id="UP000187209"/>
    </source>
</evidence>
<sequence length="665" mass="78216">MSGQRVKVQDIAFEDKVQDKDSFLAATIKVFLLSEKFIKKFLMEDCICRHLDKDCIISGLYTALDQGSKRKPINLGPLRKSLTIAYKESEKYAIDDLNVDIIEAMISIMTAIHVKNVKLPCNTVDEEVIIKSCEEKCSFHSNFYLGVEEYHRCECGNTSSNMWDYMNMCQFFNIAEIFENIEQDKSKTLIKIPNFVIKRDKIIGNAVNFKGKIGLSLKEKLINAETNTCSLEECEFQNTKIGFSLVKCPEVFIINLIWENIDNPFLLVMLATAAISPTLMLNEVYGKGPEIRYNLTGVVFQKKSLYEYAHRNEDFWNFPGIHENADWHELLQEVALLKYLPVCLIYEKTDIKKPYDFKIKDHKLTFIEKIACECEEYEIHHGITIFNDQQISTGLLTKPKRKSRNYQQDNLQGAKEKIVKGQEERKFGNNQFLLENNIEKTKDNKSTLGESLIPEVQEKNNEKFWNCTCGKKNSMSWEVCGMCYKLKPGVKGWVCNICKAKNELDFVFNCKMCGEYNNDYIVDKFPKNKENLREEASGIGKEINKKEELFSEFEEIERKKREANEYENIRKYKEIEDKIKKLEQNERENAEIQRKMLEQKERENAEIQRKKLEQKERENAEIQRKKLEQIERENAEIQRKKLEQKEREYDEIQRKKLEREQKEIE</sequence>
<proteinExistence type="predicted"/>
<protein>
    <submittedName>
        <fullName evidence="2">Uncharacterized protein</fullName>
    </submittedName>
</protein>
<dbReference type="AlphaFoldDB" id="A0A1R2B717"/>
<evidence type="ECO:0000256" key="1">
    <source>
        <dbReference type="SAM" id="MobiDB-lite"/>
    </source>
</evidence>
<organism evidence="2 3">
    <name type="scientific">Stentor coeruleus</name>
    <dbReference type="NCBI Taxonomy" id="5963"/>
    <lineage>
        <taxon>Eukaryota</taxon>
        <taxon>Sar</taxon>
        <taxon>Alveolata</taxon>
        <taxon>Ciliophora</taxon>
        <taxon>Postciliodesmatophora</taxon>
        <taxon>Heterotrichea</taxon>
        <taxon>Heterotrichida</taxon>
        <taxon>Stentoridae</taxon>
        <taxon>Stentor</taxon>
    </lineage>
</organism>
<gene>
    <name evidence="2" type="ORF">SteCoe_29009</name>
</gene>
<dbReference type="Proteomes" id="UP000187209">
    <property type="component" value="Unassembled WGS sequence"/>
</dbReference>
<accession>A0A1R2B717</accession>
<name>A0A1R2B717_9CILI</name>